<sequence>MRPNVSFVITATVKDPLQQLWNKCLDDKQMQLHRNDLEKYVQLYLFPCLIVFGILGNALNLTVLLNKRMRSRANTFLSLLAISDIAFLVFLTPHVLATYHFLYVNYYFRWFYFKTKIHWLALANWMSAVAIWVVIAVCADRLIGIRKPLYIRSHVASYKMMMILVIIVVVPFLLTLFRHFEHYCPVNNLCHDTQVYSKCFPITHDVWQSHMFQNTFSYGYRKFIRLSILTNTVFIVMCPIILLATLNILLLCALRQRSSEISLMQDDNVTNPTMNNHKHHKTEQRVTLTVTLIVTLFTFTNGPSGVVSFVDLVGESNRMPDWWYNAGVFANSLVVVGKASNFIIFCLFSKHFRKRLFGLAQKKVHEKIDLLESRRRSSVHKASGLSRRETTNSRKASTQAMLF</sequence>
<dbReference type="InterPro" id="IPR019427">
    <property type="entry name" value="7TM_GPCR_serpentine_rcpt_Srw"/>
</dbReference>
<dbReference type="EMBL" id="CAJFDH010000005">
    <property type="protein sequence ID" value="CAD5223657.1"/>
    <property type="molecule type" value="Genomic_DNA"/>
</dbReference>
<dbReference type="AlphaFoldDB" id="A0A811L6C4"/>
<comment type="subcellular location">
    <subcellularLocation>
        <location evidence="1">Membrane</location>
    </subcellularLocation>
</comment>
<dbReference type="InterPro" id="IPR000276">
    <property type="entry name" value="GPCR_Rhodpsn"/>
</dbReference>
<dbReference type="EMBL" id="CAJFCW020000005">
    <property type="protein sequence ID" value="CAG9118403.1"/>
    <property type="molecule type" value="Genomic_DNA"/>
</dbReference>
<dbReference type="PROSITE" id="PS50262">
    <property type="entry name" value="G_PROTEIN_RECEP_F1_2"/>
    <property type="match status" value="1"/>
</dbReference>
<feature type="domain" description="G-protein coupled receptors family 1 profile" evidence="7">
    <location>
        <begin position="56"/>
        <end position="345"/>
    </location>
</feature>
<dbReference type="CDD" id="cd14978">
    <property type="entry name" value="7tmA_FMRFamide_R-like"/>
    <property type="match status" value="1"/>
</dbReference>
<evidence type="ECO:0000256" key="5">
    <source>
        <dbReference type="SAM" id="MobiDB-lite"/>
    </source>
</evidence>
<dbReference type="InterPro" id="IPR017452">
    <property type="entry name" value="GPCR_Rhodpsn_7TM"/>
</dbReference>
<feature type="transmembrane region" description="Helical" evidence="6">
    <location>
        <begin position="44"/>
        <end position="64"/>
    </location>
</feature>
<dbReference type="Proteomes" id="UP000614601">
    <property type="component" value="Unassembled WGS sequence"/>
</dbReference>
<reference evidence="8" key="1">
    <citation type="submission" date="2020-09" db="EMBL/GenBank/DDBJ databases">
        <authorList>
            <person name="Kikuchi T."/>
        </authorList>
    </citation>
    <scope>NUCLEOTIDE SEQUENCE</scope>
    <source>
        <strain evidence="8">SH1</strain>
    </source>
</reference>
<organism evidence="8 9">
    <name type="scientific">Bursaphelenchus okinawaensis</name>
    <dbReference type="NCBI Taxonomy" id="465554"/>
    <lineage>
        <taxon>Eukaryota</taxon>
        <taxon>Metazoa</taxon>
        <taxon>Ecdysozoa</taxon>
        <taxon>Nematoda</taxon>
        <taxon>Chromadorea</taxon>
        <taxon>Rhabditida</taxon>
        <taxon>Tylenchina</taxon>
        <taxon>Tylenchomorpha</taxon>
        <taxon>Aphelenchoidea</taxon>
        <taxon>Aphelenchoididae</taxon>
        <taxon>Bursaphelenchus</taxon>
    </lineage>
</organism>
<gene>
    <name evidence="8" type="ORF">BOKJ2_LOCUS10427</name>
</gene>
<evidence type="ECO:0000313" key="8">
    <source>
        <dbReference type="EMBL" id="CAD5223657.1"/>
    </source>
</evidence>
<dbReference type="OrthoDB" id="10011262at2759"/>
<dbReference type="GO" id="GO:0016020">
    <property type="term" value="C:membrane"/>
    <property type="evidence" value="ECO:0007669"/>
    <property type="project" value="UniProtKB-SubCell"/>
</dbReference>
<feature type="region of interest" description="Disordered" evidence="5">
    <location>
        <begin position="381"/>
        <end position="403"/>
    </location>
</feature>
<feature type="transmembrane region" description="Helical" evidence="6">
    <location>
        <begin position="160"/>
        <end position="180"/>
    </location>
</feature>
<keyword evidence="2 6" id="KW-0812">Transmembrane</keyword>
<evidence type="ECO:0000259" key="7">
    <source>
        <dbReference type="PROSITE" id="PS50262"/>
    </source>
</evidence>
<dbReference type="GO" id="GO:0008528">
    <property type="term" value="F:G protein-coupled peptide receptor activity"/>
    <property type="evidence" value="ECO:0007669"/>
    <property type="project" value="InterPro"/>
</dbReference>
<feature type="transmembrane region" description="Helical" evidence="6">
    <location>
        <begin position="117"/>
        <end position="139"/>
    </location>
</feature>
<keyword evidence="9" id="KW-1185">Reference proteome</keyword>
<evidence type="ECO:0000256" key="3">
    <source>
        <dbReference type="ARBA" id="ARBA00022989"/>
    </source>
</evidence>
<proteinExistence type="predicted"/>
<feature type="transmembrane region" description="Helical" evidence="6">
    <location>
        <begin position="322"/>
        <end position="348"/>
    </location>
</feature>
<feature type="transmembrane region" description="Helical" evidence="6">
    <location>
        <begin position="286"/>
        <end position="310"/>
    </location>
</feature>
<dbReference type="PANTHER" id="PTHR46895">
    <property type="entry name" value="PROTEIN CBG20548-RELATED"/>
    <property type="match status" value="1"/>
</dbReference>
<dbReference type="PRINTS" id="PR00237">
    <property type="entry name" value="GPCRRHODOPSN"/>
</dbReference>
<evidence type="ECO:0000256" key="4">
    <source>
        <dbReference type="ARBA" id="ARBA00023136"/>
    </source>
</evidence>
<evidence type="ECO:0000256" key="1">
    <source>
        <dbReference type="ARBA" id="ARBA00004370"/>
    </source>
</evidence>
<accession>A0A811L6C4</accession>
<feature type="transmembrane region" description="Helical" evidence="6">
    <location>
        <begin position="76"/>
        <end position="97"/>
    </location>
</feature>
<dbReference type="PANTHER" id="PTHR46895:SF4">
    <property type="entry name" value="G-PROTEIN COUPLED RECEPTORS FAMILY 1 PROFILE DOMAIN-CONTAINING PROTEIN"/>
    <property type="match status" value="1"/>
</dbReference>
<evidence type="ECO:0000256" key="6">
    <source>
        <dbReference type="SAM" id="Phobius"/>
    </source>
</evidence>
<name>A0A811L6C4_9BILA</name>
<comment type="caution">
    <text evidence="8">The sequence shown here is derived from an EMBL/GenBank/DDBJ whole genome shotgun (WGS) entry which is preliminary data.</text>
</comment>
<evidence type="ECO:0000256" key="2">
    <source>
        <dbReference type="ARBA" id="ARBA00022692"/>
    </source>
</evidence>
<dbReference type="Gene3D" id="1.20.1070.10">
    <property type="entry name" value="Rhodopsin 7-helix transmembrane proteins"/>
    <property type="match status" value="1"/>
</dbReference>
<dbReference type="Proteomes" id="UP000783686">
    <property type="component" value="Unassembled WGS sequence"/>
</dbReference>
<evidence type="ECO:0000313" key="9">
    <source>
        <dbReference type="Proteomes" id="UP000614601"/>
    </source>
</evidence>
<feature type="transmembrane region" description="Helical" evidence="6">
    <location>
        <begin position="228"/>
        <end position="254"/>
    </location>
</feature>
<protein>
    <recommendedName>
        <fullName evidence="7">G-protein coupled receptors family 1 profile domain-containing protein</fullName>
    </recommendedName>
</protein>
<feature type="compositionally biased region" description="Polar residues" evidence="5">
    <location>
        <begin position="393"/>
        <end position="403"/>
    </location>
</feature>
<keyword evidence="4 6" id="KW-0472">Membrane</keyword>
<dbReference type="Pfam" id="PF10324">
    <property type="entry name" value="7TM_GPCR_Srw"/>
    <property type="match status" value="1"/>
</dbReference>
<keyword evidence="3 6" id="KW-1133">Transmembrane helix</keyword>
<dbReference type="SUPFAM" id="SSF81321">
    <property type="entry name" value="Family A G protein-coupled receptor-like"/>
    <property type="match status" value="1"/>
</dbReference>